<evidence type="ECO:0000313" key="1">
    <source>
        <dbReference type="EMBL" id="GIF92099.1"/>
    </source>
</evidence>
<accession>A0A8J3K110</accession>
<dbReference type="EMBL" id="BONG01000040">
    <property type="protein sequence ID" value="GIF92099.1"/>
    <property type="molecule type" value="Genomic_DNA"/>
</dbReference>
<dbReference type="RefSeq" id="WP_191842398.1">
    <property type="nucleotide sequence ID" value="NZ_BAAALB010000029.1"/>
</dbReference>
<gene>
    <name evidence="1" type="ORF">Cch02nite_55430</name>
</gene>
<dbReference type="AlphaFoldDB" id="A0A8J3K110"/>
<sequence length="235" mass="24507">MRKFLTVTAVVLVALGMLVVVADRVGAHYAEREIAARVSARMQEQGITSTPPEVEIQGFPFLTQVAAGRYTQIDITMRDLKGGTLPLPLLSVAAQDVEAPLSQLMDGTARPVAARVDGTATVSYASLVEASGLAGITLSSAGPNTVRISGKVPIIGEVSGTAEVTVVDGGRVRLRATSLKGAAGSVSQAIIDAYKDRLAVTLSLPKLPFHLELKDVQTEATGLVVSFTAKDVELA</sequence>
<comment type="caution">
    <text evidence="1">The sequence shown here is derived from an EMBL/GenBank/DDBJ whole genome shotgun (WGS) entry which is preliminary data.</text>
</comment>
<protein>
    <recommendedName>
        <fullName evidence="3">DUF2993 family protein</fullName>
    </recommendedName>
</protein>
<evidence type="ECO:0000313" key="2">
    <source>
        <dbReference type="Proteomes" id="UP000619293"/>
    </source>
</evidence>
<organism evidence="1 2">
    <name type="scientific">Catellatospora chokoriensis</name>
    <dbReference type="NCBI Taxonomy" id="310353"/>
    <lineage>
        <taxon>Bacteria</taxon>
        <taxon>Bacillati</taxon>
        <taxon>Actinomycetota</taxon>
        <taxon>Actinomycetes</taxon>
        <taxon>Micromonosporales</taxon>
        <taxon>Micromonosporaceae</taxon>
        <taxon>Catellatospora</taxon>
    </lineage>
</organism>
<reference evidence="1 2" key="1">
    <citation type="submission" date="2021-01" db="EMBL/GenBank/DDBJ databases">
        <title>Whole genome shotgun sequence of Catellatospora chokoriensis NBRC 107358.</title>
        <authorList>
            <person name="Komaki H."/>
            <person name="Tamura T."/>
        </authorList>
    </citation>
    <scope>NUCLEOTIDE SEQUENCE [LARGE SCALE GENOMIC DNA]</scope>
    <source>
        <strain evidence="1 2">NBRC 107358</strain>
    </source>
</reference>
<name>A0A8J3K110_9ACTN</name>
<evidence type="ECO:0008006" key="3">
    <source>
        <dbReference type="Google" id="ProtNLM"/>
    </source>
</evidence>
<dbReference type="InterPro" id="IPR021373">
    <property type="entry name" value="DUF2993"/>
</dbReference>
<keyword evidence="2" id="KW-1185">Reference proteome</keyword>
<proteinExistence type="predicted"/>
<dbReference type="Proteomes" id="UP000619293">
    <property type="component" value="Unassembled WGS sequence"/>
</dbReference>
<dbReference type="Pfam" id="PF11209">
    <property type="entry name" value="LmeA"/>
    <property type="match status" value="1"/>
</dbReference>